<keyword evidence="1" id="KW-0805">Transcription regulation</keyword>
<name>A0A9D2GTB5_9BACT</name>
<dbReference type="AlphaFoldDB" id="A0A9D2GTB5"/>
<dbReference type="Proteomes" id="UP000824176">
    <property type="component" value="Unassembled WGS sequence"/>
</dbReference>
<dbReference type="InterPro" id="IPR009594">
    <property type="entry name" value="Tscrpt_reg_HTH_AraC_N"/>
</dbReference>
<evidence type="ECO:0000313" key="4">
    <source>
        <dbReference type="EMBL" id="HIZ88620.1"/>
    </source>
</evidence>
<dbReference type="SUPFAM" id="SSF46689">
    <property type="entry name" value="Homeodomain-like"/>
    <property type="match status" value="2"/>
</dbReference>
<dbReference type="Pfam" id="PF12833">
    <property type="entry name" value="HTH_18"/>
    <property type="match status" value="1"/>
</dbReference>
<keyword evidence="2" id="KW-0804">Transcription</keyword>
<evidence type="ECO:0000256" key="2">
    <source>
        <dbReference type="ARBA" id="ARBA00023163"/>
    </source>
</evidence>
<dbReference type="InterPro" id="IPR018060">
    <property type="entry name" value="HTH_AraC"/>
</dbReference>
<proteinExistence type="predicted"/>
<reference evidence="4" key="1">
    <citation type="journal article" date="2021" name="PeerJ">
        <title>Extensive microbial diversity within the chicken gut microbiome revealed by metagenomics and culture.</title>
        <authorList>
            <person name="Gilroy R."/>
            <person name="Ravi A."/>
            <person name="Getino M."/>
            <person name="Pursley I."/>
            <person name="Horton D.L."/>
            <person name="Alikhan N.F."/>
            <person name="Baker D."/>
            <person name="Gharbi K."/>
            <person name="Hall N."/>
            <person name="Watson M."/>
            <person name="Adriaenssens E.M."/>
            <person name="Foster-Nyarko E."/>
            <person name="Jarju S."/>
            <person name="Secka A."/>
            <person name="Antonio M."/>
            <person name="Oren A."/>
            <person name="Chaudhuri R.R."/>
            <person name="La Ragione R."/>
            <person name="Hildebrand F."/>
            <person name="Pallen M.J."/>
        </authorList>
    </citation>
    <scope>NUCLEOTIDE SEQUENCE</scope>
    <source>
        <strain evidence="4">ChiW4-1371</strain>
    </source>
</reference>
<dbReference type="EMBL" id="DXAQ01000023">
    <property type="protein sequence ID" value="HIZ88620.1"/>
    <property type="molecule type" value="Genomic_DNA"/>
</dbReference>
<gene>
    <name evidence="4" type="ORF">H9804_01640</name>
</gene>
<dbReference type="PROSITE" id="PS01124">
    <property type="entry name" value="HTH_ARAC_FAMILY_2"/>
    <property type="match status" value="1"/>
</dbReference>
<evidence type="ECO:0000259" key="3">
    <source>
        <dbReference type="PROSITE" id="PS01124"/>
    </source>
</evidence>
<accession>A0A9D2GTB5</accession>
<dbReference type="GO" id="GO:0003700">
    <property type="term" value="F:DNA-binding transcription factor activity"/>
    <property type="evidence" value="ECO:0007669"/>
    <property type="project" value="InterPro"/>
</dbReference>
<dbReference type="PANTHER" id="PTHR43436:SF1">
    <property type="entry name" value="TRANSCRIPTIONAL REGULATORY PROTEIN"/>
    <property type="match status" value="1"/>
</dbReference>
<dbReference type="InterPro" id="IPR009057">
    <property type="entry name" value="Homeodomain-like_sf"/>
</dbReference>
<organism evidence="4 5">
    <name type="scientific">Candidatus Mucispirillum faecigallinarum</name>
    <dbReference type="NCBI Taxonomy" id="2838699"/>
    <lineage>
        <taxon>Bacteria</taxon>
        <taxon>Pseudomonadati</taxon>
        <taxon>Deferribacterota</taxon>
        <taxon>Deferribacteres</taxon>
        <taxon>Deferribacterales</taxon>
        <taxon>Mucispirillaceae</taxon>
        <taxon>Mucispirillum</taxon>
    </lineage>
</organism>
<reference evidence="4" key="2">
    <citation type="submission" date="2021-04" db="EMBL/GenBank/DDBJ databases">
        <authorList>
            <person name="Gilroy R."/>
        </authorList>
    </citation>
    <scope>NUCLEOTIDE SEQUENCE</scope>
    <source>
        <strain evidence="4">ChiW4-1371</strain>
    </source>
</reference>
<comment type="caution">
    <text evidence="4">The sequence shown here is derived from an EMBL/GenBank/DDBJ whole genome shotgun (WGS) entry which is preliminary data.</text>
</comment>
<evidence type="ECO:0000256" key="1">
    <source>
        <dbReference type="ARBA" id="ARBA00023015"/>
    </source>
</evidence>
<protein>
    <submittedName>
        <fullName evidence="4">AraC family transcriptional regulator</fullName>
    </submittedName>
</protein>
<feature type="domain" description="HTH araC/xylS-type" evidence="3">
    <location>
        <begin position="191"/>
        <end position="289"/>
    </location>
</feature>
<dbReference type="PANTHER" id="PTHR43436">
    <property type="entry name" value="ARAC-FAMILY TRANSCRIPTIONAL REGULATOR"/>
    <property type="match status" value="1"/>
</dbReference>
<sequence>MFNELLLNEVKNKVLSKLTSSGQYDTEIFGMQFFRESEPNKINRCFHTPFIILMLNGEKHSIFGSEEFIYGAGKYVIASVDYPVSSFVTNISEENPYVSILLPVNNKIVFDIISKNKAVTDKCFCGISVADVTDNILNAFSRLIDLVDNYDDINMIAPMIVKEIHYWVLKGPVGGSLKAINKYGSKSGRIMQAIQYLKAHYIESIKIDDLASMVNMAPSTFNRYFRTVTTLSPLQYQKRLRLYEAQRLMLMEDYNATTACFQVGYSSQHQFNREYKKVFGEPPYNNVKKIMSAV</sequence>
<dbReference type="SMART" id="SM00342">
    <property type="entry name" value="HTH_ARAC"/>
    <property type="match status" value="1"/>
</dbReference>
<dbReference type="Pfam" id="PF06719">
    <property type="entry name" value="AraC_N"/>
    <property type="match status" value="1"/>
</dbReference>
<dbReference type="GO" id="GO:0043565">
    <property type="term" value="F:sequence-specific DNA binding"/>
    <property type="evidence" value="ECO:0007669"/>
    <property type="project" value="InterPro"/>
</dbReference>
<evidence type="ECO:0000313" key="5">
    <source>
        <dbReference type="Proteomes" id="UP000824176"/>
    </source>
</evidence>
<dbReference type="Gene3D" id="1.10.10.60">
    <property type="entry name" value="Homeodomain-like"/>
    <property type="match status" value="2"/>
</dbReference>